<feature type="compositionally biased region" description="Polar residues" evidence="1">
    <location>
        <begin position="175"/>
        <end position="186"/>
    </location>
</feature>
<evidence type="ECO:0008006" key="5">
    <source>
        <dbReference type="Google" id="ProtNLM"/>
    </source>
</evidence>
<dbReference type="EMBL" id="FNTY01000002">
    <property type="protein sequence ID" value="SEE87025.1"/>
    <property type="molecule type" value="Genomic_DNA"/>
</dbReference>
<feature type="region of interest" description="Disordered" evidence="1">
    <location>
        <begin position="175"/>
        <end position="194"/>
    </location>
</feature>
<evidence type="ECO:0000256" key="2">
    <source>
        <dbReference type="SAM" id="SignalP"/>
    </source>
</evidence>
<feature type="signal peptide" evidence="2">
    <location>
        <begin position="1"/>
        <end position="20"/>
    </location>
</feature>
<evidence type="ECO:0000256" key="1">
    <source>
        <dbReference type="SAM" id="MobiDB-lite"/>
    </source>
</evidence>
<gene>
    <name evidence="3" type="ORF">SAMN04490194_4640</name>
</gene>
<evidence type="ECO:0000313" key="3">
    <source>
        <dbReference type="EMBL" id="SEE87025.1"/>
    </source>
</evidence>
<sequence>MKAKFAFFLLASCVAASAFAAKKPSEPQPWIQEPDSFMGISFDKKLEYSLPQCPAGYEPPKEMCRGAPYQGLYRIDGMPSIGLFGGFGLSAMAKTGPVDSFYLTTTPEDFPRLVQIFTTKYGQPMKRTTEVVKTKGGGEFTNEHLQWQGKKIEITLQKYDGDINTSSASLRTIASKSRAAQDTGQKIQDAAGKL</sequence>
<organism evidence="3 4">
    <name type="scientific">Pseudomonas migulae</name>
    <dbReference type="NCBI Taxonomy" id="78543"/>
    <lineage>
        <taxon>Bacteria</taxon>
        <taxon>Pseudomonadati</taxon>
        <taxon>Pseudomonadota</taxon>
        <taxon>Gammaproteobacteria</taxon>
        <taxon>Pseudomonadales</taxon>
        <taxon>Pseudomonadaceae</taxon>
        <taxon>Pseudomonas</taxon>
    </lineage>
</organism>
<reference evidence="3 4" key="1">
    <citation type="submission" date="2016-10" db="EMBL/GenBank/DDBJ databases">
        <authorList>
            <person name="de Groot N.N."/>
        </authorList>
    </citation>
    <scope>NUCLEOTIDE SEQUENCE [LARGE SCALE GENOMIC DNA]</scope>
    <source>
        <strain evidence="3 4">BS3662</strain>
    </source>
</reference>
<accession>A0A1H5MCJ3</accession>
<dbReference type="AlphaFoldDB" id="A0A1H5MCJ3"/>
<dbReference type="Proteomes" id="UP000198985">
    <property type="component" value="Unassembled WGS sequence"/>
</dbReference>
<keyword evidence="2" id="KW-0732">Signal</keyword>
<dbReference type="RefSeq" id="WP_084322785.1">
    <property type="nucleotide sequence ID" value="NZ_FNTY01000002.1"/>
</dbReference>
<proteinExistence type="predicted"/>
<feature type="chain" id="PRO_5011645276" description="Tle cognate immunity protein 4 C-terminal domain-containing protein" evidence="2">
    <location>
        <begin position="21"/>
        <end position="194"/>
    </location>
</feature>
<evidence type="ECO:0000313" key="4">
    <source>
        <dbReference type="Proteomes" id="UP000198985"/>
    </source>
</evidence>
<protein>
    <recommendedName>
        <fullName evidence="5">Tle cognate immunity protein 4 C-terminal domain-containing protein</fullName>
    </recommendedName>
</protein>
<name>A0A1H5MCJ3_9PSED</name>